<evidence type="ECO:0000313" key="4">
    <source>
        <dbReference type="EMBL" id="TFD73402.1"/>
    </source>
</evidence>
<gene>
    <name evidence="4" type="ORF">E3T48_14150</name>
</gene>
<dbReference type="InterPro" id="IPR007527">
    <property type="entry name" value="Znf_SWIM"/>
</dbReference>
<dbReference type="GO" id="GO:0008270">
    <property type="term" value="F:zinc ion binding"/>
    <property type="evidence" value="ECO:0007669"/>
    <property type="project" value="UniProtKB-KW"/>
</dbReference>
<feature type="region of interest" description="Disordered" evidence="2">
    <location>
        <begin position="115"/>
        <end position="139"/>
    </location>
</feature>
<dbReference type="EMBL" id="SOHH01000096">
    <property type="protein sequence ID" value="TFD73402.1"/>
    <property type="molecule type" value="Genomic_DNA"/>
</dbReference>
<dbReference type="RefSeq" id="WP_174844178.1">
    <property type="nucleotide sequence ID" value="NZ_SOHH01000096.1"/>
</dbReference>
<comment type="caution">
    <text evidence="4">The sequence shown here is derived from an EMBL/GenBank/DDBJ whole genome shotgun (WGS) entry which is preliminary data.</text>
</comment>
<keyword evidence="5" id="KW-1185">Reference proteome</keyword>
<dbReference type="AlphaFoldDB" id="A0A4R9B056"/>
<keyword evidence="1" id="KW-0479">Metal-binding</keyword>
<organism evidence="4 5">
    <name type="scientific">Cryobacterium fucosi</name>
    <dbReference type="NCBI Taxonomy" id="1259157"/>
    <lineage>
        <taxon>Bacteria</taxon>
        <taxon>Bacillati</taxon>
        <taxon>Actinomycetota</taxon>
        <taxon>Actinomycetes</taxon>
        <taxon>Micrococcales</taxon>
        <taxon>Microbacteriaceae</taxon>
        <taxon>Cryobacterium</taxon>
    </lineage>
</organism>
<reference evidence="4 5" key="1">
    <citation type="submission" date="2019-03" db="EMBL/GenBank/DDBJ databases">
        <title>Genomics of glacier-inhabiting Cryobacterium strains.</title>
        <authorList>
            <person name="Liu Q."/>
            <person name="Xin Y.-H."/>
        </authorList>
    </citation>
    <scope>NUCLEOTIDE SEQUENCE [LARGE SCALE GENOMIC DNA]</scope>
    <source>
        <strain evidence="4 5">Hh4</strain>
    </source>
</reference>
<keyword evidence="1" id="KW-0862">Zinc</keyword>
<evidence type="ECO:0000313" key="5">
    <source>
        <dbReference type="Proteomes" id="UP000298313"/>
    </source>
</evidence>
<feature type="domain" description="SWIM-type" evidence="3">
    <location>
        <begin position="55"/>
        <end position="95"/>
    </location>
</feature>
<evidence type="ECO:0000256" key="2">
    <source>
        <dbReference type="SAM" id="MobiDB-lite"/>
    </source>
</evidence>
<evidence type="ECO:0000256" key="1">
    <source>
        <dbReference type="PROSITE-ProRule" id="PRU00325"/>
    </source>
</evidence>
<dbReference type="Proteomes" id="UP000298313">
    <property type="component" value="Unassembled WGS sequence"/>
</dbReference>
<dbReference type="Pfam" id="PF04434">
    <property type="entry name" value="SWIM"/>
    <property type="match status" value="1"/>
</dbReference>
<keyword evidence="1" id="KW-0863">Zinc-finger</keyword>
<sequence length="139" mass="14438">MAHSLSSHQIAILVGSQAFSRGERYARNGNVHAPEWFGAGTQLFGEVQGTRSTPYAVTVSFTTNTSGALVRASGVCTCPMKKNCKHVAALLIVSAGTPGADGTPAGEAAHAVGDRRMPRFEPSAGPPAPPDWQRALAPL</sequence>
<evidence type="ECO:0000259" key="3">
    <source>
        <dbReference type="PROSITE" id="PS50966"/>
    </source>
</evidence>
<name>A0A4R9B056_9MICO</name>
<dbReference type="PROSITE" id="PS50966">
    <property type="entry name" value="ZF_SWIM"/>
    <property type="match status" value="1"/>
</dbReference>
<proteinExistence type="predicted"/>
<accession>A0A4R9B056</accession>
<protein>
    <recommendedName>
        <fullName evidence="3">SWIM-type domain-containing protein</fullName>
    </recommendedName>
</protein>
<feature type="non-terminal residue" evidence="4">
    <location>
        <position position="139"/>
    </location>
</feature>